<evidence type="ECO:0000259" key="9">
    <source>
        <dbReference type="Pfam" id="PF00535"/>
    </source>
</evidence>
<dbReference type="AlphaFoldDB" id="A0AA97FMK0"/>
<comment type="similarity">
    <text evidence="2">Belongs to the glycosyltransferase 2 family.</text>
</comment>
<dbReference type="Proteomes" id="UP001305498">
    <property type="component" value="Chromosome"/>
</dbReference>
<dbReference type="GO" id="GO:0016757">
    <property type="term" value="F:glycosyltransferase activity"/>
    <property type="evidence" value="ECO:0007669"/>
    <property type="project" value="UniProtKB-KW"/>
</dbReference>
<feature type="transmembrane region" description="Helical" evidence="8">
    <location>
        <begin position="267"/>
        <end position="293"/>
    </location>
</feature>
<dbReference type="KEGG" id="mbet:N8K70_05745"/>
<dbReference type="InterPro" id="IPR001173">
    <property type="entry name" value="Glyco_trans_2-like"/>
</dbReference>
<evidence type="ECO:0000256" key="8">
    <source>
        <dbReference type="SAM" id="Phobius"/>
    </source>
</evidence>
<dbReference type="RefSeq" id="WP_317140644.1">
    <property type="nucleotide sequence ID" value="NZ_CP118157.1"/>
</dbReference>
<dbReference type="EMBL" id="CP118157">
    <property type="protein sequence ID" value="WOF24172.1"/>
    <property type="molecule type" value="Genomic_DNA"/>
</dbReference>
<keyword evidence="5 8" id="KW-0812">Transmembrane</keyword>
<evidence type="ECO:0000256" key="6">
    <source>
        <dbReference type="ARBA" id="ARBA00022989"/>
    </source>
</evidence>
<feature type="transmembrane region" description="Helical" evidence="8">
    <location>
        <begin position="234"/>
        <end position="255"/>
    </location>
</feature>
<dbReference type="PANTHER" id="PTHR48090">
    <property type="entry name" value="UNDECAPRENYL-PHOSPHATE 4-DEOXY-4-FORMAMIDO-L-ARABINOSE TRANSFERASE-RELATED"/>
    <property type="match status" value="1"/>
</dbReference>
<dbReference type="Pfam" id="PF00535">
    <property type="entry name" value="Glycos_transf_2"/>
    <property type="match status" value="1"/>
</dbReference>
<dbReference type="Gene3D" id="3.90.550.10">
    <property type="entry name" value="Spore Coat Polysaccharide Biosynthesis Protein SpsA, Chain A"/>
    <property type="match status" value="1"/>
</dbReference>
<evidence type="ECO:0000256" key="5">
    <source>
        <dbReference type="ARBA" id="ARBA00022692"/>
    </source>
</evidence>
<protein>
    <submittedName>
        <fullName evidence="10">Glycosyltransferase family 2 protein</fullName>
    </submittedName>
</protein>
<sequence length="319" mass="35886">MTEGRRRIAYVLPIYDEEGNIPLLYERLRSATDGLRDRYDLEFVFVDDGSRDRSLELLRGLRAQDPRVSVYALARNYGHQIAVTAGLDVADADAVIVMDSDLQDPPEVSLELIARWEDGVDVAYAQRRTRDDGLFKRTTAHGFYWLLSRLSNVDIPRDTGDFRLMDRRVVDELRRHPERNRFIRGLVASIGFRQEAVLFDRDARHAGETGYPLRKMLKLAGDGIFGFSTAPLKLISRVGGAMAALAFLWTIYLVVARLVNPESVIEGWTYLAAGMFLLGGIQMLMLGVVGSYLGRIYVEVQRRPLYAFSVADAGPPRGA</sequence>
<keyword evidence="6 8" id="KW-1133">Transmembrane helix</keyword>
<dbReference type="SUPFAM" id="SSF53448">
    <property type="entry name" value="Nucleotide-diphospho-sugar transferases"/>
    <property type="match status" value="1"/>
</dbReference>
<gene>
    <name evidence="10" type="ORF">N8K70_05745</name>
</gene>
<evidence type="ECO:0000256" key="2">
    <source>
        <dbReference type="ARBA" id="ARBA00006739"/>
    </source>
</evidence>
<keyword evidence="4" id="KW-0808">Transferase</keyword>
<evidence type="ECO:0000256" key="3">
    <source>
        <dbReference type="ARBA" id="ARBA00022676"/>
    </source>
</evidence>
<keyword evidence="7 8" id="KW-0472">Membrane</keyword>
<feature type="domain" description="Glycosyltransferase 2-like" evidence="9">
    <location>
        <begin position="11"/>
        <end position="173"/>
    </location>
</feature>
<evidence type="ECO:0000256" key="7">
    <source>
        <dbReference type="ARBA" id="ARBA00023136"/>
    </source>
</evidence>
<organism evidence="10 11">
    <name type="scientific">Microbacterium betulae</name>
    <dbReference type="NCBI Taxonomy" id="2981139"/>
    <lineage>
        <taxon>Bacteria</taxon>
        <taxon>Bacillati</taxon>
        <taxon>Actinomycetota</taxon>
        <taxon>Actinomycetes</taxon>
        <taxon>Micrococcales</taxon>
        <taxon>Microbacteriaceae</taxon>
        <taxon>Microbacterium</taxon>
    </lineage>
</organism>
<dbReference type="PANTHER" id="PTHR48090:SF1">
    <property type="entry name" value="PROPHAGE BACTOPRENOL GLUCOSYL TRANSFERASE HOMOLOG"/>
    <property type="match status" value="1"/>
</dbReference>
<name>A0AA97FMK0_9MICO</name>
<evidence type="ECO:0000313" key="10">
    <source>
        <dbReference type="EMBL" id="WOF24172.1"/>
    </source>
</evidence>
<keyword evidence="11" id="KW-1185">Reference proteome</keyword>
<dbReference type="CDD" id="cd04187">
    <property type="entry name" value="DPM1_like_bac"/>
    <property type="match status" value="1"/>
</dbReference>
<proteinExistence type="inferred from homology"/>
<keyword evidence="3" id="KW-0328">Glycosyltransferase</keyword>
<reference evidence="10 11" key="1">
    <citation type="submission" date="2023-02" db="EMBL/GenBank/DDBJ databases">
        <title>Microbacterium betulae sp. nov., isolated from birch wood.</title>
        <authorList>
            <person name="Pasciak M."/>
            <person name="Pawlik K.J."/>
            <person name="Martynowski D."/>
            <person name="Laczmanski L."/>
            <person name="Ciekot J."/>
            <person name="Szponar B."/>
            <person name="Wojcik-Fatla A."/>
            <person name="Mackiewicz B."/>
            <person name="Farian E."/>
            <person name="Cholewa G."/>
            <person name="Cholewa A."/>
            <person name="Dutkiewicz J."/>
        </authorList>
    </citation>
    <scope>NUCLEOTIDE SEQUENCE [LARGE SCALE GENOMIC DNA]</scope>
    <source>
        <strain evidence="10 11">AB</strain>
    </source>
</reference>
<dbReference type="GO" id="GO:0005886">
    <property type="term" value="C:plasma membrane"/>
    <property type="evidence" value="ECO:0007669"/>
    <property type="project" value="TreeGrafter"/>
</dbReference>
<evidence type="ECO:0000313" key="11">
    <source>
        <dbReference type="Proteomes" id="UP001305498"/>
    </source>
</evidence>
<accession>A0AA97FMK0</accession>
<evidence type="ECO:0000256" key="4">
    <source>
        <dbReference type="ARBA" id="ARBA00022679"/>
    </source>
</evidence>
<dbReference type="InterPro" id="IPR050256">
    <property type="entry name" value="Glycosyltransferase_2"/>
</dbReference>
<comment type="subcellular location">
    <subcellularLocation>
        <location evidence="1">Membrane</location>
        <topology evidence="1">Multi-pass membrane protein</topology>
    </subcellularLocation>
</comment>
<evidence type="ECO:0000256" key="1">
    <source>
        <dbReference type="ARBA" id="ARBA00004141"/>
    </source>
</evidence>
<dbReference type="InterPro" id="IPR029044">
    <property type="entry name" value="Nucleotide-diphossugar_trans"/>
</dbReference>